<dbReference type="EMBL" id="SMMU01000009">
    <property type="protein sequence ID" value="TCL32009.1"/>
    <property type="molecule type" value="Genomic_DNA"/>
</dbReference>
<dbReference type="RefSeq" id="WP_131303034.1">
    <property type="nucleotide sequence ID" value="NZ_JBHLST010000040.1"/>
</dbReference>
<comment type="caution">
    <text evidence="2">The sequence shown here is derived from an EMBL/GenBank/DDBJ whole genome shotgun (WGS) entry which is preliminary data.</text>
</comment>
<protein>
    <submittedName>
        <fullName evidence="2">Uncharacterized protein</fullName>
    </submittedName>
</protein>
<proteinExistence type="predicted"/>
<gene>
    <name evidence="2" type="ORF">EV691_1093</name>
</gene>
<accession>A0A4R1PLC1</accession>
<name>A0A4R1PLC1_9GAMM</name>
<evidence type="ECO:0000313" key="2">
    <source>
        <dbReference type="EMBL" id="TCL32009.1"/>
    </source>
</evidence>
<sequence>MTAKTQAERSAKAAAKRDRLGEEELRHRVRPGIKAKLADLMQWNGIEEQTEAIQLLILNAHAAGPAGSAPLLSVPRHEITVSENVAQRLSTEGAAEAGRLDRAEA</sequence>
<organism evidence="2 3">
    <name type="scientific">Azotobacter chroococcum</name>
    <dbReference type="NCBI Taxonomy" id="353"/>
    <lineage>
        <taxon>Bacteria</taxon>
        <taxon>Pseudomonadati</taxon>
        <taxon>Pseudomonadota</taxon>
        <taxon>Gammaproteobacteria</taxon>
        <taxon>Pseudomonadales</taxon>
        <taxon>Pseudomonadaceae</taxon>
        <taxon>Azotobacter</taxon>
    </lineage>
</organism>
<evidence type="ECO:0000256" key="1">
    <source>
        <dbReference type="SAM" id="MobiDB-lite"/>
    </source>
</evidence>
<reference evidence="2 3" key="1">
    <citation type="submission" date="2019-03" db="EMBL/GenBank/DDBJ databases">
        <title>Genomic Encyclopedia of Type Strains, Phase IV (KMG-IV): sequencing the most valuable type-strain genomes for metagenomic binning, comparative biology and taxonomic classification.</title>
        <authorList>
            <person name="Goeker M."/>
        </authorList>
    </citation>
    <scope>NUCLEOTIDE SEQUENCE [LARGE SCALE GENOMIC DNA]</scope>
    <source>
        <strain evidence="2 3">DSM 2286</strain>
    </source>
</reference>
<dbReference type="AlphaFoldDB" id="A0A4R1PLC1"/>
<evidence type="ECO:0000313" key="3">
    <source>
        <dbReference type="Proteomes" id="UP000295169"/>
    </source>
</evidence>
<feature type="region of interest" description="Disordered" evidence="1">
    <location>
        <begin position="1"/>
        <end position="23"/>
    </location>
</feature>
<dbReference type="Proteomes" id="UP000295169">
    <property type="component" value="Unassembled WGS sequence"/>
</dbReference>